<dbReference type="Proteomes" id="UP000828390">
    <property type="component" value="Unassembled WGS sequence"/>
</dbReference>
<dbReference type="InterPro" id="IPR036390">
    <property type="entry name" value="WH_DNA-bd_sf"/>
</dbReference>
<dbReference type="GO" id="GO:0005730">
    <property type="term" value="C:nucleolus"/>
    <property type="evidence" value="ECO:0007669"/>
    <property type="project" value="TreeGrafter"/>
</dbReference>
<dbReference type="PANTHER" id="PTHR10910">
    <property type="entry name" value="EUKARYOTE SPECIFIC DSRNA BINDING PROTEIN"/>
    <property type="match status" value="1"/>
</dbReference>
<evidence type="ECO:0000259" key="5">
    <source>
        <dbReference type="PROSITE" id="PS50139"/>
    </source>
</evidence>
<feature type="compositionally biased region" description="Polar residues" evidence="3">
    <location>
        <begin position="364"/>
        <end position="376"/>
    </location>
</feature>
<feature type="domain" description="A to I editase" evidence="6">
    <location>
        <begin position="1024"/>
        <end position="1363"/>
    </location>
</feature>
<dbReference type="SUPFAM" id="SSF46785">
    <property type="entry name" value="Winged helix' DNA-binding domain"/>
    <property type="match status" value="1"/>
</dbReference>
<dbReference type="Gene3D" id="1.10.10.10">
    <property type="entry name" value="Winged helix-like DNA-binding domain superfamily/Winged helix DNA-binding domain"/>
    <property type="match status" value="1"/>
</dbReference>
<evidence type="ECO:0000313" key="7">
    <source>
        <dbReference type="EMBL" id="KAH3890289.1"/>
    </source>
</evidence>
<dbReference type="Pfam" id="PF02137">
    <property type="entry name" value="A_deamin"/>
    <property type="match status" value="1"/>
</dbReference>
<dbReference type="GO" id="GO:0006396">
    <property type="term" value="P:RNA processing"/>
    <property type="evidence" value="ECO:0007669"/>
    <property type="project" value="InterPro"/>
</dbReference>
<keyword evidence="1 2" id="KW-0694">RNA-binding</keyword>
<dbReference type="GO" id="GO:0005737">
    <property type="term" value="C:cytoplasm"/>
    <property type="evidence" value="ECO:0007669"/>
    <property type="project" value="TreeGrafter"/>
</dbReference>
<evidence type="ECO:0000259" key="6">
    <source>
        <dbReference type="PROSITE" id="PS50141"/>
    </source>
</evidence>
<dbReference type="InterPro" id="IPR002466">
    <property type="entry name" value="A_deamin"/>
</dbReference>
<dbReference type="GO" id="GO:0003726">
    <property type="term" value="F:double-stranded RNA adenosine deaminase activity"/>
    <property type="evidence" value="ECO:0007669"/>
    <property type="project" value="InterPro"/>
</dbReference>
<dbReference type="SMART" id="SM00550">
    <property type="entry name" value="Zalpha"/>
    <property type="match status" value="1"/>
</dbReference>
<dbReference type="Pfam" id="PF02295">
    <property type="entry name" value="z-alpha"/>
    <property type="match status" value="1"/>
</dbReference>
<dbReference type="PROSITE" id="PS50139">
    <property type="entry name" value="Z_BINDING"/>
    <property type="match status" value="1"/>
</dbReference>
<dbReference type="SUPFAM" id="SSF54768">
    <property type="entry name" value="dsRNA-binding domain-like"/>
    <property type="match status" value="1"/>
</dbReference>
<feature type="region of interest" description="Disordered" evidence="3">
    <location>
        <begin position="797"/>
        <end position="862"/>
    </location>
</feature>
<organism evidence="7 8">
    <name type="scientific">Dreissena polymorpha</name>
    <name type="common">Zebra mussel</name>
    <name type="synonym">Mytilus polymorpha</name>
    <dbReference type="NCBI Taxonomy" id="45954"/>
    <lineage>
        <taxon>Eukaryota</taxon>
        <taxon>Metazoa</taxon>
        <taxon>Spiralia</taxon>
        <taxon>Lophotrochozoa</taxon>
        <taxon>Mollusca</taxon>
        <taxon>Bivalvia</taxon>
        <taxon>Autobranchia</taxon>
        <taxon>Heteroconchia</taxon>
        <taxon>Euheterodonta</taxon>
        <taxon>Imparidentia</taxon>
        <taxon>Neoheterodontei</taxon>
        <taxon>Myida</taxon>
        <taxon>Dreissenoidea</taxon>
        <taxon>Dreissenidae</taxon>
        <taxon>Dreissena</taxon>
    </lineage>
</organism>
<feature type="compositionally biased region" description="Polar residues" evidence="3">
    <location>
        <begin position="820"/>
        <end position="830"/>
    </location>
</feature>
<feature type="compositionally biased region" description="Polar residues" evidence="3">
    <location>
        <begin position="625"/>
        <end position="640"/>
    </location>
</feature>
<proteinExistence type="predicted"/>
<dbReference type="PROSITE" id="PS50137">
    <property type="entry name" value="DS_RBD"/>
    <property type="match status" value="1"/>
</dbReference>
<comment type="caution">
    <text evidence="7">The sequence shown here is derived from an EMBL/GenBank/DDBJ whole genome shotgun (WGS) entry which is preliminary data.</text>
</comment>
<dbReference type="SMART" id="SM00358">
    <property type="entry name" value="DSRM"/>
    <property type="match status" value="1"/>
</dbReference>
<evidence type="ECO:0000313" key="8">
    <source>
        <dbReference type="Proteomes" id="UP000828390"/>
    </source>
</evidence>
<dbReference type="InterPro" id="IPR036388">
    <property type="entry name" value="WH-like_DNA-bd_sf"/>
</dbReference>
<dbReference type="InterPro" id="IPR014720">
    <property type="entry name" value="dsRBD_dom"/>
</dbReference>
<evidence type="ECO:0000256" key="2">
    <source>
        <dbReference type="PROSITE-ProRule" id="PRU00266"/>
    </source>
</evidence>
<evidence type="ECO:0000256" key="1">
    <source>
        <dbReference type="ARBA" id="ARBA00022884"/>
    </source>
</evidence>
<evidence type="ECO:0008006" key="9">
    <source>
        <dbReference type="Google" id="ProtNLM"/>
    </source>
</evidence>
<feature type="domain" description="Z-binding" evidence="5">
    <location>
        <begin position="48"/>
        <end position="113"/>
    </location>
</feature>
<dbReference type="PANTHER" id="PTHR10910:SF107">
    <property type="entry name" value="DOUBLE-STRANDED RNA-SPECIFIC ADENOSINE DEAMINASE"/>
    <property type="match status" value="1"/>
</dbReference>
<dbReference type="GO" id="GO:0008251">
    <property type="term" value="F:tRNA-specific adenosine deaminase activity"/>
    <property type="evidence" value="ECO:0007669"/>
    <property type="project" value="TreeGrafter"/>
</dbReference>
<dbReference type="GO" id="GO:0003725">
    <property type="term" value="F:double-stranded RNA binding"/>
    <property type="evidence" value="ECO:0007669"/>
    <property type="project" value="TreeGrafter"/>
</dbReference>
<feature type="region of interest" description="Disordered" evidence="3">
    <location>
        <begin position="1114"/>
        <end position="1135"/>
    </location>
</feature>
<dbReference type="Gene3D" id="3.30.160.20">
    <property type="match status" value="1"/>
</dbReference>
<dbReference type="InterPro" id="IPR042371">
    <property type="entry name" value="Z_dom"/>
</dbReference>
<feature type="region of interest" description="Disordered" evidence="3">
    <location>
        <begin position="615"/>
        <end position="668"/>
    </location>
</feature>
<feature type="region of interest" description="Disordered" evidence="3">
    <location>
        <begin position="353"/>
        <end position="376"/>
    </location>
</feature>
<dbReference type="PROSITE" id="PS50141">
    <property type="entry name" value="A_DEAMIN_EDITASE"/>
    <property type="match status" value="1"/>
</dbReference>
<dbReference type="CDD" id="cd19902">
    <property type="entry name" value="DSRM_DRADA"/>
    <property type="match status" value="1"/>
</dbReference>
<dbReference type="Pfam" id="PF00035">
    <property type="entry name" value="dsrm"/>
    <property type="match status" value="1"/>
</dbReference>
<dbReference type="EMBL" id="JAIWYP010000001">
    <property type="protein sequence ID" value="KAH3890289.1"/>
    <property type="molecule type" value="Genomic_DNA"/>
</dbReference>
<accession>A0A9D4NAM6</accession>
<reference evidence="7" key="1">
    <citation type="journal article" date="2019" name="bioRxiv">
        <title>The Genome of the Zebra Mussel, Dreissena polymorpha: A Resource for Invasive Species Research.</title>
        <authorList>
            <person name="McCartney M.A."/>
            <person name="Auch B."/>
            <person name="Kono T."/>
            <person name="Mallez S."/>
            <person name="Zhang Y."/>
            <person name="Obille A."/>
            <person name="Becker A."/>
            <person name="Abrahante J.E."/>
            <person name="Garbe J."/>
            <person name="Badalamenti J.P."/>
            <person name="Herman A."/>
            <person name="Mangelson H."/>
            <person name="Liachko I."/>
            <person name="Sullivan S."/>
            <person name="Sone E.D."/>
            <person name="Koren S."/>
            <person name="Silverstein K.A.T."/>
            <person name="Beckman K.B."/>
            <person name="Gohl D.M."/>
        </authorList>
    </citation>
    <scope>NUCLEOTIDE SEQUENCE</scope>
    <source>
        <strain evidence="7">Duluth1</strain>
        <tissue evidence="7">Whole animal</tissue>
    </source>
</reference>
<name>A0A9D4NAM6_DREPO</name>
<reference evidence="7" key="2">
    <citation type="submission" date="2020-11" db="EMBL/GenBank/DDBJ databases">
        <authorList>
            <person name="McCartney M.A."/>
            <person name="Auch B."/>
            <person name="Kono T."/>
            <person name="Mallez S."/>
            <person name="Becker A."/>
            <person name="Gohl D.M."/>
            <person name="Silverstein K.A.T."/>
            <person name="Koren S."/>
            <person name="Bechman K.B."/>
            <person name="Herman A."/>
            <person name="Abrahante J.E."/>
            <person name="Garbe J."/>
        </authorList>
    </citation>
    <scope>NUCLEOTIDE SEQUENCE</scope>
    <source>
        <strain evidence="7">Duluth1</strain>
        <tissue evidence="7">Whole animal</tissue>
    </source>
</reference>
<feature type="compositionally biased region" description="Polar residues" evidence="3">
    <location>
        <begin position="841"/>
        <end position="856"/>
    </location>
</feature>
<keyword evidence="8" id="KW-1185">Reference proteome</keyword>
<evidence type="ECO:0000256" key="3">
    <source>
        <dbReference type="SAM" id="MobiDB-lite"/>
    </source>
</evidence>
<dbReference type="GO" id="GO:0006382">
    <property type="term" value="P:adenosine to inosine editing"/>
    <property type="evidence" value="ECO:0007669"/>
    <property type="project" value="TreeGrafter"/>
</dbReference>
<sequence length="1368" mass="149098">MARKGLVDKITDSPPVWAVGNSTGSQLSLSNFAEGRALRSRTKRSARKTSSSDITDKILEYLSSASCPKKSLDIAKGIGFTRSADVNSTLYQLEKGGLVVKHARKPPLWSAVKQQMEDEEGSVSGPVGDQANAFQSPLFPSYGNVDTSHQDISSTNVKSEQEEGFMTAESAIHVYDMGGLPQQQGSGRNTLNDQGIDFNAWNSGKMSTVSMATERSLGYMAGKPKTFRSVLGLDEPLSDDDSVDSLPAQNDNKCTMESNEEMPHIYGNVESRVCSNETVNKSSLHGFSSMSPNCVSTIKKEVSPFGTPDILSFVLDYAPTSEKRTLKSDPDDYAMGTESVEVSGSSNYRRQTEIMESGTEDSENSITDSSSGTPNVQENMVDIECSKDAENENEGSLNVFSACFRYGEVSESQCLEVLKTIHDSLGLAEFVLKKKVNMLPKCLSDVMQKLADLNFVTGSAKFWRVSDEGKKYLEHSGNSTANVVPKTDSSSLPVVQSVTKVTKFSGPPPSPQELLKEKGLYGSVPASSVSRQEPVSLRSALPVSSASIPPLMSKDLQNVTMTSSKVFSTDSVIPPLMSLRFPDSRSQSNESTNLSIKAVSVGPTLKSTEQPLWSPINSVLRPGANENSLKPSNSSNNIYQPTPKPEGLVKPKTVNTGNKLEIPDKYADYPNRMTASELLKQKTAFKRPGQLSGTTSTSRGPPPSPLEILSMSSKNAGISQADAEEMEDGGSFRQPCNRSLDIPASRTDNMSPISGPQGIFSVNSFRSCQSFDTDAFSTAEPRQESYMYNSMPTQKSMSASAAFKGPPPSPASILGFGRQPTAQTENSSTFPKEPMSLPSAMFSSRQNSNDNSTQPGSLPKSLTPASLSLALSSKSFAALNKNPVSALMEYAQLRKMVARVEVVKKWGASHKPTFEMAAFVDNRKFPSITCHNKKDGRKEACDLALRQLVAEGQFQETKTASATQSLIQSGSLKPMTHFDTVAALTHRGFTALVSGIQGEAFAGRKVIAGLVMKRSEEDVGVLVSFGTGNRCITGQQLSLQGNTVNDSHAEIITRRGFIRFLYKQLRDYEVGKPHPMFESSSTGHLRVRDNITFHLYISTAPCGDGALFSPRDADAQKTPVDPRVRPPHEPTFSSNVQGLTRTKVEGGEGTIPIEADFKGQTFDGIQRGERLRTMSCTDKICRWNVLGLQGALLSHFLDPVYLDSLTLGLLYEHGHLARAVCCRVGRGQVDFDTLVPRPYHLNHPWLGRVTACNPPREVQKTKALSVNWAFGDKEPEVTDGTQGTCLTSIEKNFFSRCSKRSLFMEFRAVCEKFSRSDLLALSMYHEAKLAAKDFVTAKEAMFVRLRENGCGKWVSKPVEEEMFTLTDS</sequence>
<dbReference type="SMART" id="SM00552">
    <property type="entry name" value="ADEAMc"/>
    <property type="match status" value="1"/>
</dbReference>
<feature type="domain" description="DRBM" evidence="4">
    <location>
        <begin position="882"/>
        <end position="950"/>
    </location>
</feature>
<protein>
    <recommendedName>
        <fullName evidence="9">Double-stranded RNA-specific adenosine deaminase</fullName>
    </recommendedName>
</protein>
<feature type="region of interest" description="Disordered" evidence="3">
    <location>
        <begin position="681"/>
        <end position="739"/>
    </location>
</feature>
<feature type="compositionally biased region" description="Basic and acidic residues" evidence="3">
    <location>
        <begin position="1114"/>
        <end position="1128"/>
    </location>
</feature>
<evidence type="ECO:0000259" key="4">
    <source>
        <dbReference type="PROSITE" id="PS50137"/>
    </source>
</evidence>
<gene>
    <name evidence="7" type="ORF">DPMN_014365</name>
</gene>